<dbReference type="Pfam" id="PF02581">
    <property type="entry name" value="TMP-TENI"/>
    <property type="match status" value="1"/>
</dbReference>
<gene>
    <name evidence="2" type="ORF">ACFO4L_08625</name>
</gene>
<comment type="caution">
    <text evidence="2">The sequence shown here is derived from an EMBL/GenBank/DDBJ whole genome shotgun (WGS) entry which is preliminary data.</text>
</comment>
<dbReference type="RefSeq" id="WP_377909279.1">
    <property type="nucleotide sequence ID" value="NZ_JBHSGK010000007.1"/>
</dbReference>
<dbReference type="SUPFAM" id="SSF51391">
    <property type="entry name" value="Thiamin phosphate synthase"/>
    <property type="match status" value="1"/>
</dbReference>
<accession>A0ABV9NTB1</accession>
<evidence type="ECO:0000313" key="2">
    <source>
        <dbReference type="EMBL" id="MFC4736643.1"/>
    </source>
</evidence>
<proteinExistence type="predicted"/>
<dbReference type="Proteomes" id="UP001595896">
    <property type="component" value="Unassembled WGS sequence"/>
</dbReference>
<dbReference type="Gene3D" id="3.20.20.70">
    <property type="entry name" value="Aldolase class I"/>
    <property type="match status" value="1"/>
</dbReference>
<organism evidence="2 3">
    <name type="scientific">Bacillus daqingensis</name>
    <dbReference type="NCBI Taxonomy" id="872396"/>
    <lineage>
        <taxon>Bacteria</taxon>
        <taxon>Bacillati</taxon>
        <taxon>Bacillota</taxon>
        <taxon>Bacilli</taxon>
        <taxon>Bacillales</taxon>
        <taxon>Bacillaceae</taxon>
        <taxon>Bacillus</taxon>
    </lineage>
</organism>
<evidence type="ECO:0000259" key="1">
    <source>
        <dbReference type="Pfam" id="PF02581"/>
    </source>
</evidence>
<feature type="domain" description="Thiamine phosphate synthase/TenI" evidence="1">
    <location>
        <begin position="87"/>
        <end position="167"/>
    </location>
</feature>
<dbReference type="EMBL" id="JBHSGK010000007">
    <property type="protein sequence ID" value="MFC4736643.1"/>
    <property type="molecule type" value="Genomic_DNA"/>
</dbReference>
<protein>
    <submittedName>
        <fullName evidence="2">Thiamine phosphate synthase</fullName>
    </submittedName>
</protein>
<reference evidence="3" key="1">
    <citation type="journal article" date="2019" name="Int. J. Syst. Evol. Microbiol.">
        <title>The Global Catalogue of Microorganisms (GCM) 10K type strain sequencing project: providing services to taxonomists for standard genome sequencing and annotation.</title>
        <authorList>
            <consortium name="The Broad Institute Genomics Platform"/>
            <consortium name="The Broad Institute Genome Sequencing Center for Infectious Disease"/>
            <person name="Wu L."/>
            <person name="Ma J."/>
        </authorList>
    </citation>
    <scope>NUCLEOTIDE SEQUENCE [LARGE SCALE GENOMIC DNA]</scope>
    <source>
        <strain evidence="3">JCM 12165</strain>
    </source>
</reference>
<evidence type="ECO:0000313" key="3">
    <source>
        <dbReference type="Proteomes" id="UP001595896"/>
    </source>
</evidence>
<name>A0ABV9NTB1_9BACI</name>
<dbReference type="InterPro" id="IPR013785">
    <property type="entry name" value="Aldolase_TIM"/>
</dbReference>
<dbReference type="InterPro" id="IPR022998">
    <property type="entry name" value="ThiamineP_synth_TenI"/>
</dbReference>
<sequence length="190" mass="20976">MDLHAVSTGLMQPDQFSEVITQLNGRFDAVHLREPSWRAEQSSAFFQWFLQEAFTIKLIVNKKTTGWELWKGTIHSPSDSTVERGGGMSIHSLGELSKAENEQAVYTVSGPVLPPFSAPKQVLPLHVQQHILSRASIPVIGIGGAERSTLKQFHERGYAGACFLSAVMLAPHPGEAAAEIRKERDRLCMI</sequence>
<keyword evidence="3" id="KW-1185">Reference proteome</keyword>
<dbReference type="InterPro" id="IPR036206">
    <property type="entry name" value="ThiamineP_synth_sf"/>
</dbReference>
<dbReference type="CDD" id="cd00564">
    <property type="entry name" value="TMP_TenI"/>
    <property type="match status" value="1"/>
</dbReference>